<gene>
    <name evidence="8" type="ORF">CTAYLR_006833</name>
</gene>
<dbReference type="CDD" id="cd06123">
    <property type="entry name" value="cupin_HAO"/>
    <property type="match status" value="1"/>
</dbReference>
<dbReference type="SUPFAM" id="SSF51182">
    <property type="entry name" value="RmlC-like cupins"/>
    <property type="match status" value="1"/>
</dbReference>
<dbReference type="GO" id="GO:0000334">
    <property type="term" value="F:3-hydroxyanthranilate 3,4-dioxygenase activity"/>
    <property type="evidence" value="ECO:0007669"/>
    <property type="project" value="InterPro"/>
</dbReference>
<comment type="function">
    <text evidence="2">Catalyzes the oxidative ring opening of 3-hydroxyanthranilate to 2-amino-3-carboxymuconate semialdehyde, which spontaneously cyclizes to quinolinate.</text>
</comment>
<dbReference type="Gene3D" id="2.60.120.10">
    <property type="entry name" value="Jelly Rolls"/>
    <property type="match status" value="1"/>
</dbReference>
<name>A0AAD7UBB4_9STRA</name>
<organism evidence="8 9">
    <name type="scientific">Chrysophaeum taylorii</name>
    <dbReference type="NCBI Taxonomy" id="2483200"/>
    <lineage>
        <taxon>Eukaryota</taxon>
        <taxon>Sar</taxon>
        <taxon>Stramenopiles</taxon>
        <taxon>Ochrophyta</taxon>
        <taxon>Pelagophyceae</taxon>
        <taxon>Pelagomonadales</taxon>
        <taxon>Pelagomonadaceae</taxon>
        <taxon>Chrysophaeum</taxon>
    </lineage>
</organism>
<evidence type="ECO:0000256" key="7">
    <source>
        <dbReference type="ARBA" id="ARBA00023004"/>
    </source>
</evidence>
<evidence type="ECO:0000256" key="6">
    <source>
        <dbReference type="ARBA" id="ARBA00023002"/>
    </source>
</evidence>
<evidence type="ECO:0000313" key="8">
    <source>
        <dbReference type="EMBL" id="KAJ8601776.1"/>
    </source>
</evidence>
<dbReference type="GO" id="GO:0046874">
    <property type="term" value="P:quinolinate metabolic process"/>
    <property type="evidence" value="ECO:0007669"/>
    <property type="project" value="TreeGrafter"/>
</dbReference>
<evidence type="ECO:0000256" key="2">
    <source>
        <dbReference type="ARBA" id="ARBA00002752"/>
    </source>
</evidence>
<dbReference type="PANTHER" id="PTHR15497:SF1">
    <property type="entry name" value="3-HYDROXYANTHRANILATE 3,4-DIOXYGENASE"/>
    <property type="match status" value="1"/>
</dbReference>
<dbReference type="InterPro" id="IPR014710">
    <property type="entry name" value="RmlC-like_jellyroll"/>
</dbReference>
<keyword evidence="3" id="KW-0662">Pyridine nucleotide biosynthesis</keyword>
<evidence type="ECO:0000256" key="1">
    <source>
        <dbReference type="ARBA" id="ARBA00001954"/>
    </source>
</evidence>
<evidence type="ECO:0000256" key="3">
    <source>
        <dbReference type="ARBA" id="ARBA00022642"/>
    </source>
</evidence>
<comment type="cofactor">
    <cofactor evidence="1">
        <name>Fe(2+)</name>
        <dbReference type="ChEBI" id="CHEBI:29033"/>
    </cofactor>
</comment>
<keyword evidence="5" id="KW-0223">Dioxygenase</keyword>
<keyword evidence="9" id="KW-1185">Reference proteome</keyword>
<evidence type="ECO:0008006" key="10">
    <source>
        <dbReference type="Google" id="ProtNLM"/>
    </source>
</evidence>
<evidence type="ECO:0000256" key="5">
    <source>
        <dbReference type="ARBA" id="ARBA00022964"/>
    </source>
</evidence>
<evidence type="ECO:0000256" key="4">
    <source>
        <dbReference type="ARBA" id="ARBA00022723"/>
    </source>
</evidence>
<dbReference type="PANTHER" id="PTHR15497">
    <property type="entry name" value="3-HYDROXYANTHRANILATE 3,4-DIOXYGENASE"/>
    <property type="match status" value="1"/>
</dbReference>
<proteinExistence type="predicted"/>
<accession>A0AAD7UBB4</accession>
<comment type="caution">
    <text evidence="8">The sequence shown here is derived from an EMBL/GenBank/DDBJ whole genome shotgun (WGS) entry which is preliminary data.</text>
</comment>
<dbReference type="GO" id="GO:0005506">
    <property type="term" value="F:iron ion binding"/>
    <property type="evidence" value="ECO:0007669"/>
    <property type="project" value="InterPro"/>
</dbReference>
<dbReference type="InterPro" id="IPR010329">
    <property type="entry name" value="3hydroanth_dOase"/>
</dbReference>
<keyword evidence="4" id="KW-0479">Metal-binding</keyword>
<dbReference type="Pfam" id="PF06052">
    <property type="entry name" value="3-HAO"/>
    <property type="match status" value="1"/>
</dbReference>
<protein>
    <recommendedName>
        <fullName evidence="10">3-hydroxyanthranilate 3,4-dioxygenase</fullName>
    </recommendedName>
</protein>
<dbReference type="GO" id="GO:0005737">
    <property type="term" value="C:cytoplasm"/>
    <property type="evidence" value="ECO:0007669"/>
    <property type="project" value="TreeGrafter"/>
</dbReference>
<dbReference type="InterPro" id="IPR011051">
    <property type="entry name" value="RmlC_Cupin_sf"/>
</dbReference>
<reference evidence="8" key="1">
    <citation type="submission" date="2023-01" db="EMBL/GenBank/DDBJ databases">
        <title>Metagenome sequencing of chrysophaentin producing Chrysophaeum taylorii.</title>
        <authorList>
            <person name="Davison J."/>
            <person name="Bewley C."/>
        </authorList>
    </citation>
    <scope>NUCLEOTIDE SEQUENCE</scope>
    <source>
        <strain evidence="8">NIES-1699</strain>
    </source>
</reference>
<keyword evidence="6" id="KW-0560">Oxidoreductase</keyword>
<dbReference type="GO" id="GO:0034354">
    <property type="term" value="P:'de novo' NAD+ biosynthetic process from L-tryptophan"/>
    <property type="evidence" value="ECO:0007669"/>
    <property type="project" value="TreeGrafter"/>
</dbReference>
<dbReference type="AlphaFoldDB" id="A0AAD7UBB4"/>
<dbReference type="Proteomes" id="UP001230188">
    <property type="component" value="Unassembled WGS sequence"/>
</dbReference>
<dbReference type="EMBL" id="JAQMWT010000404">
    <property type="protein sequence ID" value="KAJ8601776.1"/>
    <property type="molecule type" value="Genomic_DNA"/>
</dbReference>
<keyword evidence="7" id="KW-0408">Iron</keyword>
<sequence>MRRNLALWLAKHGPSLRPPVANKLLYAGDLKVMAVGGPNERNDYHIQTGEEFFVQLRGQLVLKVIEGGAFRDVRVNAGEAFLLPSHLPHSPQREAGSIGLVFERSHTDDEMDGMMWFGKGVDRSHGRPASLADVAYEEYFHCVDLGAQLKPIIERYEASKNPRRVKNPPIEPDPDARCVPPEPFDETLAELQAHRLLHRGDEVICDAHVGPRTLEASASPFEVFAWQRRGTSTCRLEDGLVLDFQPDDVYLLPKGARYEWHLPDGDACLLTVSNVYT</sequence>
<evidence type="ECO:0000313" key="9">
    <source>
        <dbReference type="Proteomes" id="UP001230188"/>
    </source>
</evidence>